<name>A0A6V8MJM5_9BACT</name>
<dbReference type="SUPFAM" id="SSF48295">
    <property type="entry name" value="TrpR-like"/>
    <property type="match status" value="1"/>
</dbReference>
<accession>A0A6V8MJM5</accession>
<dbReference type="SUPFAM" id="SSF143422">
    <property type="entry name" value="Transposase IS200-like"/>
    <property type="match status" value="1"/>
</dbReference>
<keyword evidence="3" id="KW-1185">Reference proteome</keyword>
<dbReference type="InterPro" id="IPR010921">
    <property type="entry name" value="Trp_repressor/repl_initiator"/>
</dbReference>
<dbReference type="Pfam" id="PF01797">
    <property type="entry name" value="Y1_Tnp"/>
    <property type="match status" value="1"/>
</dbReference>
<evidence type="ECO:0000313" key="3">
    <source>
        <dbReference type="Proteomes" id="UP000556026"/>
    </source>
</evidence>
<dbReference type="Proteomes" id="UP000556026">
    <property type="component" value="Unassembled WGS sequence"/>
</dbReference>
<dbReference type="SMART" id="SM01321">
    <property type="entry name" value="Y1_Tnp"/>
    <property type="match status" value="1"/>
</dbReference>
<evidence type="ECO:0000313" key="2">
    <source>
        <dbReference type="EMBL" id="GFO60225.1"/>
    </source>
</evidence>
<gene>
    <name evidence="2" type="ORF">GMST_25500</name>
</gene>
<dbReference type="GO" id="GO:0004803">
    <property type="term" value="F:transposase activity"/>
    <property type="evidence" value="ECO:0007669"/>
    <property type="project" value="InterPro"/>
</dbReference>
<evidence type="ECO:0000259" key="1">
    <source>
        <dbReference type="SMART" id="SM01321"/>
    </source>
</evidence>
<reference evidence="3" key="1">
    <citation type="submission" date="2020-06" db="EMBL/GenBank/DDBJ databases">
        <title>Draft genomic sequence of Geomonas sp. Red330.</title>
        <authorList>
            <person name="Itoh H."/>
            <person name="Zhenxing X."/>
            <person name="Ushijima N."/>
            <person name="Masuda Y."/>
            <person name="Shiratori Y."/>
            <person name="Senoo K."/>
        </authorList>
    </citation>
    <scope>NUCLEOTIDE SEQUENCE [LARGE SCALE GENOMIC DNA]</scope>
    <source>
        <strain evidence="3">Red330</strain>
    </source>
</reference>
<organism evidence="2 3">
    <name type="scientific">Geomonas silvestris</name>
    <dbReference type="NCBI Taxonomy" id="2740184"/>
    <lineage>
        <taxon>Bacteria</taxon>
        <taxon>Pseudomonadati</taxon>
        <taxon>Thermodesulfobacteriota</taxon>
        <taxon>Desulfuromonadia</taxon>
        <taxon>Geobacterales</taxon>
        <taxon>Geobacteraceae</taxon>
        <taxon>Geomonas</taxon>
    </lineage>
</organism>
<proteinExistence type="predicted"/>
<dbReference type="Gene3D" id="3.30.70.1290">
    <property type="entry name" value="Transposase IS200-like"/>
    <property type="match status" value="1"/>
</dbReference>
<dbReference type="Gene3D" id="1.10.1750.10">
    <property type="match status" value="1"/>
</dbReference>
<comment type="caution">
    <text evidence="2">The sequence shown here is derived from an EMBL/GenBank/DDBJ whole genome shotgun (WGS) entry which is preliminary data.</text>
</comment>
<dbReference type="PANTHER" id="PTHR34322:SF2">
    <property type="entry name" value="TRANSPOSASE IS200-LIKE DOMAIN-CONTAINING PROTEIN"/>
    <property type="match status" value="1"/>
</dbReference>
<dbReference type="GO" id="GO:0006313">
    <property type="term" value="P:DNA transposition"/>
    <property type="evidence" value="ECO:0007669"/>
    <property type="project" value="InterPro"/>
</dbReference>
<feature type="domain" description="Transposase IS200-like" evidence="1">
    <location>
        <begin position="1"/>
        <end position="67"/>
    </location>
</feature>
<sequence length="257" mass="29091">MSNHYHLLLETPRGNLSHILQYLNGSYTTYFNVKRKRSGHLFHGRFTSILVEAEAYAIELSRYIHRNPVRAGLVERPEEYEWSSYRSYLGLAETPRWLYTDLVLSSFEPDGDVARYRNFVDAKGDDDLCSPLEKAIAETLLGTEPFTAEISETVTRTLKPDRSVPAVRSLAPHLTIDEIVETVERVIPSPSADRLRRRISLYFCHRYGGMSLKAIGGRFGIGDSAVSLASKRMHEEAETDKVLGETIAAITQALRKE</sequence>
<dbReference type="InterPro" id="IPR036515">
    <property type="entry name" value="Transposase_17_sf"/>
</dbReference>
<dbReference type="PANTHER" id="PTHR34322">
    <property type="entry name" value="TRANSPOSASE, Y1_TNP DOMAIN-CONTAINING"/>
    <property type="match status" value="1"/>
</dbReference>
<dbReference type="GO" id="GO:0043565">
    <property type="term" value="F:sequence-specific DNA binding"/>
    <property type="evidence" value="ECO:0007669"/>
    <property type="project" value="InterPro"/>
</dbReference>
<dbReference type="EMBL" id="BLXX01000007">
    <property type="protein sequence ID" value="GFO60225.1"/>
    <property type="molecule type" value="Genomic_DNA"/>
</dbReference>
<protein>
    <submittedName>
        <fullName evidence="2">Transposase</fullName>
    </submittedName>
</protein>
<dbReference type="AlphaFoldDB" id="A0A6V8MJM5"/>
<dbReference type="InterPro" id="IPR002686">
    <property type="entry name" value="Transposase_17"/>
</dbReference>